<keyword evidence="11" id="KW-1185">Reference proteome</keyword>
<dbReference type="InterPro" id="IPR000755">
    <property type="entry name" value="A_A_dipeptidase"/>
</dbReference>
<keyword evidence="7 9" id="KW-0482">Metalloprotease</keyword>
<dbReference type="Proteomes" id="UP000005267">
    <property type="component" value="Chromosome"/>
</dbReference>
<feature type="binding site" evidence="9">
    <location>
        <position position="144"/>
    </location>
    <ligand>
        <name>Zn(2+)</name>
        <dbReference type="ChEBI" id="CHEBI:29105"/>
        <note>catalytic</note>
    </ligand>
</feature>
<dbReference type="GO" id="GO:0008270">
    <property type="term" value="F:zinc ion binding"/>
    <property type="evidence" value="ECO:0007669"/>
    <property type="project" value="UniProtKB-UniRule"/>
</dbReference>
<sequence length="223" mass="24849">MPRLPWLLTHPMPYKICDKRNHAMAILPPFFKQSQHMDTRVTDHDLHIINEAQYGVVIDLVYASSNNIAGRIVYQTAQCALHKDAAPLLLRASALARSAGYTLKVFDGYRPPAAQHIFWSALPDAQYVADPSQGSHHSRGTAVDVTLLDEHGVELDMGTGFDAMEDASHHDYADLPAAVQKNRLLLLGIMLHAGFRGIKSEWWHYELPNSSAYPIIESTLVTV</sequence>
<dbReference type="AlphaFoldDB" id="I3UE10"/>
<evidence type="ECO:0000313" key="10">
    <source>
        <dbReference type="EMBL" id="AFK63248.1"/>
    </source>
</evidence>
<reference evidence="10 11" key="1">
    <citation type="journal article" date="2011" name="J. Bacteriol.">
        <title>Whole-genome shotgun sequencing of the sulfur-oxidizing chemoautotroph Tetrathiobacter kashmirensis.</title>
        <authorList>
            <person name="Ghosh W."/>
            <person name="George A."/>
            <person name="Agarwal A."/>
            <person name="Raj P."/>
            <person name="Alam M."/>
            <person name="Pyne P."/>
            <person name="Das Gupta S.K."/>
        </authorList>
    </citation>
    <scope>NUCLEOTIDE SEQUENCE [LARGE SCALE GENOMIC DNA]</scope>
    <source>
        <strain evidence="10 11">WT001</strain>
    </source>
</reference>
<keyword evidence="2 9" id="KW-0645">Protease</keyword>
<evidence type="ECO:0000256" key="1">
    <source>
        <dbReference type="ARBA" id="ARBA00001362"/>
    </source>
</evidence>
<evidence type="ECO:0000256" key="2">
    <source>
        <dbReference type="ARBA" id="ARBA00022670"/>
    </source>
</evidence>
<dbReference type="CDD" id="cd14840">
    <property type="entry name" value="D-Ala-D-Ala_dipeptidase_Aad"/>
    <property type="match status" value="1"/>
</dbReference>
<comment type="catalytic activity">
    <reaction evidence="1 9">
        <text>D-alanyl-D-alanine + H2O = 2 D-alanine</text>
        <dbReference type="Rhea" id="RHEA:20661"/>
        <dbReference type="ChEBI" id="CHEBI:15377"/>
        <dbReference type="ChEBI" id="CHEBI:57416"/>
        <dbReference type="ChEBI" id="CHEBI:57822"/>
        <dbReference type="EC" id="3.4.13.22"/>
    </reaction>
</comment>
<dbReference type="PANTHER" id="PTHR43126">
    <property type="entry name" value="D-ALANYL-D-ALANINE DIPEPTIDASE"/>
    <property type="match status" value="1"/>
</dbReference>
<evidence type="ECO:0000256" key="5">
    <source>
        <dbReference type="ARBA" id="ARBA00022833"/>
    </source>
</evidence>
<dbReference type="GO" id="GO:0160237">
    <property type="term" value="F:D-Ala-D-Ala dipeptidase activity"/>
    <property type="evidence" value="ECO:0007669"/>
    <property type="project" value="UniProtKB-EC"/>
</dbReference>
<dbReference type="EC" id="3.4.13.22" evidence="9"/>
<name>I3UE10_ADVKW</name>
<keyword evidence="8" id="KW-0961">Cell wall biogenesis/degradation</keyword>
<feature type="active site" description="Proton donor/acceptor" evidence="9">
    <location>
        <position position="201"/>
    </location>
</feature>
<protein>
    <recommendedName>
        <fullName evidence="9">D-alanyl-D-alanine dipeptidase</fullName>
        <shortName evidence="9">D-Ala-D-Ala dipeptidase</shortName>
        <ecNumber evidence="9">3.4.13.22</ecNumber>
    </recommendedName>
</protein>
<evidence type="ECO:0000256" key="3">
    <source>
        <dbReference type="ARBA" id="ARBA00022723"/>
    </source>
</evidence>
<accession>I3UE10</accession>
<keyword evidence="3 9" id="KW-0479">Metal-binding</keyword>
<keyword evidence="4 9" id="KW-0378">Hydrolase</keyword>
<dbReference type="NCBIfam" id="NF007557">
    <property type="entry name" value="PRK10178.1"/>
    <property type="match status" value="1"/>
</dbReference>
<evidence type="ECO:0000256" key="8">
    <source>
        <dbReference type="ARBA" id="ARBA00023316"/>
    </source>
</evidence>
<organism evidence="10 11">
    <name type="scientific">Advenella kashmirensis (strain DSM 17095 / LMG 22695 / WT001)</name>
    <name type="common">Tetrathiobacter kashmirensis</name>
    <dbReference type="NCBI Taxonomy" id="1036672"/>
    <lineage>
        <taxon>Bacteria</taxon>
        <taxon>Pseudomonadati</taxon>
        <taxon>Pseudomonadota</taxon>
        <taxon>Betaproteobacteria</taxon>
        <taxon>Burkholderiales</taxon>
        <taxon>Alcaligenaceae</taxon>
    </lineage>
</organism>
<dbReference type="HAMAP" id="MF_01924">
    <property type="entry name" value="A_A_dipeptidase"/>
    <property type="match status" value="1"/>
</dbReference>
<dbReference type="SUPFAM" id="SSF55166">
    <property type="entry name" value="Hedgehog/DD-peptidase"/>
    <property type="match status" value="1"/>
</dbReference>
<evidence type="ECO:0000256" key="9">
    <source>
        <dbReference type="HAMAP-Rule" id="MF_01924"/>
    </source>
</evidence>
<gene>
    <name evidence="9" type="primary">ddpX</name>
    <name evidence="10" type="ordered locus">TKWG_16505</name>
</gene>
<evidence type="ECO:0000313" key="11">
    <source>
        <dbReference type="Proteomes" id="UP000005267"/>
    </source>
</evidence>
<dbReference type="KEGG" id="aka:TKWG_16505"/>
<comment type="cofactor">
    <cofactor evidence="9">
        <name>Zn(2+)</name>
        <dbReference type="ChEBI" id="CHEBI:29105"/>
    </cofactor>
    <text evidence="9">Binds 1 zinc ion per subunit.</text>
</comment>
<proteinExistence type="inferred from homology"/>
<feature type="site" description="Transition state stabilizer" evidence="9">
    <location>
        <position position="110"/>
    </location>
</feature>
<feature type="binding site" evidence="9">
    <location>
        <position position="204"/>
    </location>
    <ligand>
        <name>Zn(2+)</name>
        <dbReference type="ChEBI" id="CHEBI:29105"/>
        <note>catalytic</note>
    </ligand>
</feature>
<dbReference type="PANTHER" id="PTHR43126:SF1">
    <property type="entry name" value="D-ALANYL-D-ALANINE DIPEPTIDASE"/>
    <property type="match status" value="1"/>
</dbReference>
<dbReference type="Gene3D" id="3.30.1380.10">
    <property type="match status" value="1"/>
</dbReference>
<reference evidence="11" key="2">
    <citation type="journal article" date="2013" name="PLoS ONE">
        <title>Genome implosion elicits host-confinement in Alcaligenaceae: evidence from the comparative genomics of Tetrathiobacter kashmirensis, a pathogen in the making.</title>
        <authorList>
            <person name="Ghosh W."/>
            <person name="Alam M."/>
            <person name="Roy C."/>
            <person name="Pyne P."/>
            <person name="George A."/>
            <person name="Chakraborty R."/>
            <person name="Majumder S."/>
            <person name="Agarwal A."/>
            <person name="Chakraborty S."/>
            <person name="Majumdar S."/>
            <person name="Gupta S.K."/>
        </authorList>
    </citation>
    <scope>NUCLEOTIDE SEQUENCE [LARGE SCALE GENOMIC DNA]</scope>
    <source>
        <strain evidence="11">WT001</strain>
    </source>
</reference>
<evidence type="ECO:0000256" key="6">
    <source>
        <dbReference type="ARBA" id="ARBA00022997"/>
    </source>
</evidence>
<evidence type="ECO:0000256" key="7">
    <source>
        <dbReference type="ARBA" id="ARBA00023049"/>
    </source>
</evidence>
<feature type="binding site" evidence="9">
    <location>
        <position position="137"/>
    </location>
    <ligand>
        <name>Zn(2+)</name>
        <dbReference type="ChEBI" id="CHEBI:29105"/>
        <note>catalytic</note>
    </ligand>
</feature>
<comment type="function">
    <text evidence="9">Catalyzes hydrolysis of the D-alanyl-D-alanine dipeptide.</text>
</comment>
<keyword evidence="6 9" id="KW-0224">Dipeptidase</keyword>
<keyword evidence="5 9" id="KW-0862">Zinc</keyword>
<dbReference type="HOGENOM" id="CLU_060744_1_2_4"/>
<comment type="similarity">
    <text evidence="9">Belongs to the peptidase M15D family.</text>
</comment>
<dbReference type="InterPro" id="IPR009045">
    <property type="entry name" value="Zn_M74/Hedgehog-like"/>
</dbReference>
<dbReference type="EMBL" id="CP003555">
    <property type="protein sequence ID" value="AFK63248.1"/>
    <property type="molecule type" value="Genomic_DNA"/>
</dbReference>
<evidence type="ECO:0000256" key="4">
    <source>
        <dbReference type="ARBA" id="ARBA00022801"/>
    </source>
</evidence>
<dbReference type="GO" id="GO:0006508">
    <property type="term" value="P:proteolysis"/>
    <property type="evidence" value="ECO:0007669"/>
    <property type="project" value="UniProtKB-KW"/>
</dbReference>
<dbReference type="GO" id="GO:0071555">
    <property type="term" value="P:cell wall organization"/>
    <property type="evidence" value="ECO:0007669"/>
    <property type="project" value="UniProtKB-KW"/>
</dbReference>
<dbReference type="Pfam" id="PF01427">
    <property type="entry name" value="Peptidase_M15"/>
    <property type="match status" value="1"/>
</dbReference>
<dbReference type="STRING" id="1036672.TKWG_16505"/>
<dbReference type="GO" id="GO:0008237">
    <property type="term" value="F:metallopeptidase activity"/>
    <property type="evidence" value="ECO:0007669"/>
    <property type="project" value="UniProtKB-KW"/>
</dbReference>